<evidence type="ECO:0000313" key="1">
    <source>
        <dbReference type="EMBL" id="QUC68182.1"/>
    </source>
</evidence>
<evidence type="ECO:0000313" key="2">
    <source>
        <dbReference type="Proteomes" id="UP000682782"/>
    </source>
</evidence>
<reference evidence="1" key="1">
    <citation type="submission" date="2021-01" db="EMBL/GenBank/DDBJ databases">
        <title>Complete genome sequence of Clostridiales bacterium R-7.</title>
        <authorList>
            <person name="Mahoney-Kurpe S.C."/>
            <person name="Palevich N."/>
            <person name="Koike S."/>
            <person name="Moon C.D."/>
            <person name="Attwood G.T."/>
        </authorList>
    </citation>
    <scope>NUCLEOTIDE SEQUENCE</scope>
    <source>
        <strain evidence="1">R-7</strain>
    </source>
</reference>
<accession>A0AC61MYN9</accession>
<dbReference type="EMBL" id="CP068393">
    <property type="protein sequence ID" value="QUC68182.1"/>
    <property type="molecule type" value="Genomic_DNA"/>
</dbReference>
<protein>
    <submittedName>
        <fullName evidence="1">Desulfoferrodoxin</fullName>
    </submittedName>
</protein>
<organism evidence="1 2">
    <name type="scientific">Aristaeella hokkaidonensis</name>
    <dbReference type="NCBI Taxonomy" id="3046382"/>
    <lineage>
        <taxon>Bacteria</taxon>
        <taxon>Bacillati</taxon>
        <taxon>Bacillota</taxon>
        <taxon>Clostridia</taxon>
        <taxon>Eubacteriales</taxon>
        <taxon>Aristaeellaceae</taxon>
        <taxon>Aristaeella</taxon>
    </lineage>
</organism>
<sequence length="110" mass="12111">MNFYKVDGKIVISDVPVGEAIVANTTDGAYEKHVPVIEQTGDHVTVKIGSVAHPMLDVHYIEWIILETATGYQKHVLKPGEKPEAHFAVTEPVVAAYEYCNLHGLWVAKA</sequence>
<gene>
    <name evidence="1" type="ORF">JYE49_05675</name>
</gene>
<keyword evidence="2" id="KW-1185">Reference proteome</keyword>
<name>A0AC61MYN9_9FIRM</name>
<dbReference type="Proteomes" id="UP000682782">
    <property type="component" value="Chromosome"/>
</dbReference>
<proteinExistence type="predicted"/>